<evidence type="ECO:0000256" key="3">
    <source>
        <dbReference type="ARBA" id="ARBA00012483"/>
    </source>
</evidence>
<dbReference type="PROSITE" id="PS50089">
    <property type="entry name" value="ZF_RING_2"/>
    <property type="match status" value="1"/>
</dbReference>
<comment type="catalytic activity">
    <reaction evidence="1">
        <text>S-ubiquitinyl-[E2 ubiquitin-conjugating enzyme]-L-cysteine + [acceptor protein]-L-lysine = [E2 ubiquitin-conjugating enzyme]-L-cysteine + N(6)-ubiquitinyl-[acceptor protein]-L-lysine.</text>
        <dbReference type="EC" id="2.3.2.27"/>
    </reaction>
</comment>
<keyword evidence="9" id="KW-0862">Zinc</keyword>
<dbReference type="PANTHER" id="PTHR23328:SF0">
    <property type="entry name" value="RING-TYPE DOMAIN-CONTAINING PROTEIN"/>
    <property type="match status" value="1"/>
</dbReference>
<feature type="region of interest" description="Disordered" evidence="13">
    <location>
        <begin position="493"/>
        <end position="521"/>
    </location>
</feature>
<dbReference type="AlphaFoldDB" id="A0A194PL33"/>
<protein>
    <recommendedName>
        <fullName evidence="3">RING-type E3 ubiquitin transferase</fullName>
        <ecNumber evidence="3">2.3.2.27</ecNumber>
    </recommendedName>
</protein>
<evidence type="ECO:0000256" key="10">
    <source>
        <dbReference type="ARBA" id="ARBA00023242"/>
    </source>
</evidence>
<feature type="compositionally biased region" description="Polar residues" evidence="13">
    <location>
        <begin position="235"/>
        <end position="246"/>
    </location>
</feature>
<dbReference type="EMBL" id="KQ459602">
    <property type="protein sequence ID" value="KPI93439.1"/>
    <property type="molecule type" value="Genomic_DNA"/>
</dbReference>
<evidence type="ECO:0000256" key="4">
    <source>
        <dbReference type="ARBA" id="ARBA00022679"/>
    </source>
</evidence>
<evidence type="ECO:0000256" key="11">
    <source>
        <dbReference type="PROSITE-ProRule" id="PRU00175"/>
    </source>
</evidence>
<keyword evidence="16" id="KW-1185">Reference proteome</keyword>
<name>A0A194PL33_PAPXU</name>
<dbReference type="SUPFAM" id="SSF57850">
    <property type="entry name" value="RING/U-box"/>
    <property type="match status" value="1"/>
</dbReference>
<feature type="coiled-coil region" evidence="12">
    <location>
        <begin position="128"/>
        <end position="170"/>
    </location>
</feature>
<dbReference type="InterPro" id="IPR051657">
    <property type="entry name" value="RNF168/RNF169_E3_ubiq-ligase"/>
</dbReference>
<dbReference type="CDD" id="cd22249">
    <property type="entry name" value="UDM1_RNF168_RNF169-like"/>
    <property type="match status" value="1"/>
</dbReference>
<keyword evidence="7 11" id="KW-0863">Zinc-finger</keyword>
<feature type="compositionally biased region" description="Basic and acidic residues" evidence="13">
    <location>
        <begin position="305"/>
        <end position="315"/>
    </location>
</feature>
<evidence type="ECO:0000256" key="1">
    <source>
        <dbReference type="ARBA" id="ARBA00000900"/>
    </source>
</evidence>
<dbReference type="PANTHER" id="PTHR23328">
    <property type="entry name" value="RING-TYPE DOMAIN-CONTAINING PROTEIN"/>
    <property type="match status" value="1"/>
</dbReference>
<dbReference type="InterPro" id="IPR018957">
    <property type="entry name" value="Znf_C3HC4_RING-type"/>
</dbReference>
<evidence type="ECO:0000256" key="2">
    <source>
        <dbReference type="ARBA" id="ARBA00004123"/>
    </source>
</evidence>
<feature type="compositionally biased region" description="Polar residues" evidence="13">
    <location>
        <begin position="289"/>
        <end position="304"/>
    </location>
</feature>
<evidence type="ECO:0000256" key="12">
    <source>
        <dbReference type="SAM" id="Coils"/>
    </source>
</evidence>
<dbReference type="Pfam" id="PF00097">
    <property type="entry name" value="zf-C3HC4"/>
    <property type="match status" value="1"/>
</dbReference>
<feature type="region of interest" description="Disordered" evidence="13">
    <location>
        <begin position="224"/>
        <end position="263"/>
    </location>
</feature>
<evidence type="ECO:0000256" key="8">
    <source>
        <dbReference type="ARBA" id="ARBA00022786"/>
    </source>
</evidence>
<dbReference type="GO" id="GO:0008270">
    <property type="term" value="F:zinc ion binding"/>
    <property type="evidence" value="ECO:0007669"/>
    <property type="project" value="UniProtKB-KW"/>
</dbReference>
<dbReference type="GO" id="GO:0035861">
    <property type="term" value="C:site of double-strand break"/>
    <property type="evidence" value="ECO:0007669"/>
    <property type="project" value="TreeGrafter"/>
</dbReference>
<gene>
    <name evidence="15" type="ORF">RR46_10699</name>
</gene>
<keyword evidence="10" id="KW-0539">Nucleus</keyword>
<dbReference type="Proteomes" id="UP000053268">
    <property type="component" value="Unassembled WGS sequence"/>
</dbReference>
<dbReference type="CDD" id="cd16550">
    <property type="entry name" value="RING-HC_RNF168"/>
    <property type="match status" value="1"/>
</dbReference>
<keyword evidence="5" id="KW-0479">Metal-binding</keyword>
<evidence type="ECO:0000256" key="6">
    <source>
        <dbReference type="ARBA" id="ARBA00022763"/>
    </source>
</evidence>
<feature type="domain" description="RING-type" evidence="14">
    <location>
        <begin position="29"/>
        <end position="68"/>
    </location>
</feature>
<feature type="region of interest" description="Disordered" evidence="13">
    <location>
        <begin position="282"/>
        <end position="321"/>
    </location>
</feature>
<dbReference type="GO" id="GO:0005634">
    <property type="term" value="C:nucleus"/>
    <property type="evidence" value="ECO:0007669"/>
    <property type="project" value="UniProtKB-SubCell"/>
</dbReference>
<keyword evidence="12" id="KW-0175">Coiled coil</keyword>
<organism evidence="15 16">
    <name type="scientific">Papilio xuthus</name>
    <name type="common">Asian swallowtail butterfly</name>
    <dbReference type="NCBI Taxonomy" id="66420"/>
    <lineage>
        <taxon>Eukaryota</taxon>
        <taxon>Metazoa</taxon>
        <taxon>Ecdysozoa</taxon>
        <taxon>Arthropoda</taxon>
        <taxon>Hexapoda</taxon>
        <taxon>Insecta</taxon>
        <taxon>Pterygota</taxon>
        <taxon>Neoptera</taxon>
        <taxon>Endopterygota</taxon>
        <taxon>Lepidoptera</taxon>
        <taxon>Glossata</taxon>
        <taxon>Ditrysia</taxon>
        <taxon>Papilionoidea</taxon>
        <taxon>Papilionidae</taxon>
        <taxon>Papilioninae</taxon>
        <taxon>Papilio</taxon>
    </lineage>
</organism>
<dbReference type="EC" id="2.3.2.27" evidence="3"/>
<dbReference type="InterPro" id="IPR013083">
    <property type="entry name" value="Znf_RING/FYVE/PHD"/>
</dbReference>
<dbReference type="GO" id="GO:0031491">
    <property type="term" value="F:nucleosome binding"/>
    <property type="evidence" value="ECO:0007669"/>
    <property type="project" value="TreeGrafter"/>
</dbReference>
<keyword evidence="4" id="KW-0808">Transferase</keyword>
<keyword evidence="6" id="KW-0227">DNA damage</keyword>
<dbReference type="GO" id="GO:0061630">
    <property type="term" value="F:ubiquitin protein ligase activity"/>
    <property type="evidence" value="ECO:0007669"/>
    <property type="project" value="UniProtKB-EC"/>
</dbReference>
<keyword evidence="8" id="KW-0833">Ubl conjugation pathway</keyword>
<evidence type="ECO:0000256" key="9">
    <source>
        <dbReference type="ARBA" id="ARBA00022833"/>
    </source>
</evidence>
<sequence length="632" mass="72065">MAAKSKKRLSKIENKLLKLEKLEINDVVCSICHSILVEPVTLPCYHDFCQSCFNGSIENNSLCCPLCRLRIGSWLRSATKQKNLVNLELWEYIKNKFSREVDKKINGDDINIPEEIPIPRLSAPGEIRLEYEAELKRLRSERLRLEQKHLAETELLIKKLQAEELEAEQKYMERIKQDEMLAKQMQDTAEATVLEINKKDCSKDVPTKPRLKARKIDTYLSKIQAPVKESPLSADDNQSNDGTSQRKSAHKSNNRPSPEMLPNYGKLLKSFLERKMKNGVGVWNKENGENATKTTQPIESSSSNKESDPPQDKNASKSKSMIQSLLVSLPLPYTGILQHKNNVENRHLETGSVDSMQQELCYFKPIDGSTPTSFSPNKSFPLRVPSMRAEQENTPLELGGPPSRDQYLEGLCRLRNISLEQKLPSAFVIALSILRVKKETPKKGVSRSRNKKNIVSPSVTPEELNTIKRNVPNRKQQAVKVDGIRKLNAEKSLRRTRSMGSISKDENEVTPKKKLKDRKVSSERKVYLRSYAKKPNTKSEIDSPPLVNETINNNKINLAVKNLSSPLENCDVKNILREQLRIEKLIEQEKSDFELAQKMEAEWNGRRQPRRAASKRQVTLAYALRPAKKLKV</sequence>
<reference evidence="15 16" key="1">
    <citation type="journal article" date="2015" name="Nat. Commun.">
        <title>Outbred genome sequencing and CRISPR/Cas9 gene editing in butterflies.</title>
        <authorList>
            <person name="Li X."/>
            <person name="Fan D."/>
            <person name="Zhang W."/>
            <person name="Liu G."/>
            <person name="Zhang L."/>
            <person name="Zhao L."/>
            <person name="Fang X."/>
            <person name="Chen L."/>
            <person name="Dong Y."/>
            <person name="Chen Y."/>
            <person name="Ding Y."/>
            <person name="Zhao R."/>
            <person name="Feng M."/>
            <person name="Zhu Y."/>
            <person name="Feng Y."/>
            <person name="Jiang X."/>
            <person name="Zhu D."/>
            <person name="Xiang H."/>
            <person name="Feng X."/>
            <person name="Li S."/>
            <person name="Wang J."/>
            <person name="Zhang G."/>
            <person name="Kronforst M.R."/>
            <person name="Wang W."/>
        </authorList>
    </citation>
    <scope>NUCLEOTIDE SEQUENCE [LARGE SCALE GENOMIC DNA]</scope>
    <source>
        <strain evidence="15">Ya'a_city_454_Px</strain>
        <tissue evidence="15">Whole body</tissue>
    </source>
</reference>
<evidence type="ECO:0000313" key="16">
    <source>
        <dbReference type="Proteomes" id="UP000053268"/>
    </source>
</evidence>
<evidence type="ECO:0000256" key="13">
    <source>
        <dbReference type="SAM" id="MobiDB-lite"/>
    </source>
</evidence>
<comment type="subcellular location">
    <subcellularLocation>
        <location evidence="2">Nucleus</location>
    </subcellularLocation>
</comment>
<dbReference type="SMART" id="SM00184">
    <property type="entry name" value="RING"/>
    <property type="match status" value="1"/>
</dbReference>
<dbReference type="GO" id="GO:0006302">
    <property type="term" value="P:double-strand break repair"/>
    <property type="evidence" value="ECO:0007669"/>
    <property type="project" value="TreeGrafter"/>
</dbReference>
<evidence type="ECO:0000256" key="5">
    <source>
        <dbReference type="ARBA" id="ARBA00022723"/>
    </source>
</evidence>
<dbReference type="STRING" id="66420.A0A194PL33"/>
<accession>A0A194PL33</accession>
<evidence type="ECO:0000313" key="15">
    <source>
        <dbReference type="EMBL" id="KPI93439.1"/>
    </source>
</evidence>
<dbReference type="InterPro" id="IPR001841">
    <property type="entry name" value="Znf_RING"/>
</dbReference>
<evidence type="ECO:0000256" key="7">
    <source>
        <dbReference type="ARBA" id="ARBA00022771"/>
    </source>
</evidence>
<evidence type="ECO:0000259" key="14">
    <source>
        <dbReference type="PROSITE" id="PS50089"/>
    </source>
</evidence>
<dbReference type="Gene3D" id="3.30.40.10">
    <property type="entry name" value="Zinc/RING finger domain, C3HC4 (zinc finger)"/>
    <property type="match status" value="1"/>
</dbReference>
<proteinExistence type="predicted"/>